<dbReference type="Pfam" id="PF01541">
    <property type="entry name" value="GIY-YIG"/>
    <property type="match status" value="1"/>
</dbReference>
<evidence type="ECO:0000259" key="8">
    <source>
        <dbReference type="PROSITE" id="PS50164"/>
    </source>
</evidence>
<dbReference type="InterPro" id="IPR038476">
    <property type="entry name" value="UvrC_RNase_H_dom_sf"/>
</dbReference>
<dbReference type="SUPFAM" id="SSF82771">
    <property type="entry name" value="GIY-YIG endonuclease"/>
    <property type="match status" value="1"/>
</dbReference>
<comment type="subunit">
    <text evidence="6">Interacts with UvrB in an incision complex.</text>
</comment>
<dbReference type="InterPro" id="IPR004791">
    <property type="entry name" value="UvrC"/>
</dbReference>
<keyword evidence="1 6" id="KW-0963">Cytoplasm</keyword>
<dbReference type="SMART" id="SM00278">
    <property type="entry name" value="HhH1"/>
    <property type="match status" value="2"/>
</dbReference>
<dbReference type="FunFam" id="3.40.1440.10:FF:000001">
    <property type="entry name" value="UvrABC system protein C"/>
    <property type="match status" value="1"/>
</dbReference>
<keyword evidence="3 6" id="KW-0228">DNA excision</keyword>
<name>A0A075FXR1_9EURY</name>
<keyword evidence="6" id="KW-0742">SOS response</keyword>
<dbReference type="EMBL" id="KF900483">
    <property type="protein sequence ID" value="AIE96580.1"/>
    <property type="molecule type" value="Genomic_DNA"/>
</dbReference>
<evidence type="ECO:0000313" key="10">
    <source>
        <dbReference type="EMBL" id="AIE96580.1"/>
    </source>
</evidence>
<dbReference type="Pfam" id="PF08459">
    <property type="entry name" value="UvrC_RNaseH_dom"/>
    <property type="match status" value="1"/>
</dbReference>
<dbReference type="CDD" id="cd10434">
    <property type="entry name" value="GIY-YIG_UvrC_Cho"/>
    <property type="match status" value="1"/>
</dbReference>
<dbReference type="InterPro" id="IPR003583">
    <property type="entry name" value="Hlx-hairpin-Hlx_DNA-bd_motif"/>
</dbReference>
<sequence>MHPPTQSRTRRGGTGYAVAPRRAWRGSEGTGSWAFTCSASTDMAVDPTSLDLPDKPGVYLFRRVDDRVTYVGKATDLRSRVRSYFAPNPDRKMVPRLISDSDHVDFIVTKSPSEALILERQLIREHKPRYNSRLKDDKSYPFIALTSDEHPRIIYTRHPPEDALRWGPFADAGAAKRVIQLLRRQFGIRDCPELLPQGCLAMHIGLCQAPCIDATGYGTQVNAAMSVLDGDAGVLIESLQEDMDTASESLDYEGAAKTRDLIGAVQRTVSQQVVHSRFYQDCDAIGFASRGDIGVVVVLNAKDGIVQGQLEYPLIHRGDIAESVALVLAEHYAGARPPRTVLVPAPLGESMGGWLVERRGGAVEVRVPQRGELARLRKMADQNADVQVTRHRKSRSGSLEQAAANDGAKMLELDSLDHIVCFDMAQLQGDERVGASVVLRKGRPAKKEYRTYRVKSDAPDDLRMMAEVVERWLKHQDGWPDLLLLDGGQTHLSAIEGMLDGHGLAGRFPVAALAKREETLHMDGCEPLILSKHGRVLIHARDEAHRFVNRYHRRRRGKGAMGDPLEEIDGIGAKKIQALLRHFGGRRGIEHASVRELREVPGIGKAMAERIHGHLNG</sequence>
<dbReference type="GO" id="GO:0009380">
    <property type="term" value="C:excinuclease repair complex"/>
    <property type="evidence" value="ECO:0007669"/>
    <property type="project" value="InterPro"/>
</dbReference>
<dbReference type="PROSITE" id="PS50151">
    <property type="entry name" value="UVR"/>
    <property type="match status" value="1"/>
</dbReference>
<dbReference type="PROSITE" id="PS50165">
    <property type="entry name" value="UVRC"/>
    <property type="match status" value="1"/>
</dbReference>
<dbReference type="AlphaFoldDB" id="A0A075FXR1"/>
<evidence type="ECO:0000259" key="9">
    <source>
        <dbReference type="PROSITE" id="PS50165"/>
    </source>
</evidence>
<proteinExistence type="inferred from homology"/>
<evidence type="ECO:0000256" key="4">
    <source>
        <dbReference type="ARBA" id="ARBA00022881"/>
    </source>
</evidence>
<dbReference type="Gene3D" id="3.40.1440.10">
    <property type="entry name" value="GIY-YIG endonuclease"/>
    <property type="match status" value="1"/>
</dbReference>
<evidence type="ECO:0000256" key="6">
    <source>
        <dbReference type="HAMAP-Rule" id="MF_00203"/>
    </source>
</evidence>
<dbReference type="InterPro" id="IPR001943">
    <property type="entry name" value="UVR_dom"/>
</dbReference>
<feature type="domain" description="UVR" evidence="7">
    <location>
        <begin position="233"/>
        <end position="268"/>
    </location>
</feature>
<dbReference type="Pfam" id="PF02151">
    <property type="entry name" value="UVR"/>
    <property type="match status" value="1"/>
</dbReference>
<dbReference type="InterPro" id="IPR010994">
    <property type="entry name" value="RuvA_2-like"/>
</dbReference>
<dbReference type="SMART" id="SM00465">
    <property type="entry name" value="GIYc"/>
    <property type="match status" value="1"/>
</dbReference>
<dbReference type="Gene3D" id="3.30.420.340">
    <property type="entry name" value="UvrC, RNAse H endonuclease domain"/>
    <property type="match status" value="1"/>
</dbReference>
<dbReference type="PANTHER" id="PTHR30562">
    <property type="entry name" value="UVRC/OXIDOREDUCTASE"/>
    <property type="match status" value="1"/>
</dbReference>
<comment type="similarity">
    <text evidence="6">Belongs to the UvrC family.</text>
</comment>
<dbReference type="InterPro" id="IPR047296">
    <property type="entry name" value="GIY-YIG_UvrC_Cho"/>
</dbReference>
<dbReference type="InterPro" id="IPR036876">
    <property type="entry name" value="UVR_dom_sf"/>
</dbReference>
<keyword evidence="2 6" id="KW-0227">DNA damage</keyword>
<evidence type="ECO:0000259" key="7">
    <source>
        <dbReference type="PROSITE" id="PS50151"/>
    </source>
</evidence>
<dbReference type="Pfam" id="PF22920">
    <property type="entry name" value="UvrC_RNaseH"/>
    <property type="match status" value="1"/>
</dbReference>
<dbReference type="SUPFAM" id="SSF46600">
    <property type="entry name" value="C-terminal UvrC-binding domain of UvrB"/>
    <property type="match status" value="1"/>
</dbReference>
<dbReference type="SUPFAM" id="SSF47781">
    <property type="entry name" value="RuvA domain 2-like"/>
    <property type="match status" value="1"/>
</dbReference>
<dbReference type="Pfam" id="PF14520">
    <property type="entry name" value="HHH_5"/>
    <property type="match status" value="1"/>
</dbReference>
<dbReference type="NCBIfam" id="TIGR00194">
    <property type="entry name" value="uvrC"/>
    <property type="match status" value="1"/>
</dbReference>
<keyword evidence="4 6" id="KW-0267">Excision nuclease</keyword>
<reference evidence="10" key="1">
    <citation type="journal article" date="2014" name="Genome Biol. Evol.">
        <title>Pangenome evidence for extensive interdomain horizontal transfer affecting lineage core and shell genes in uncultured planktonic thaumarchaeota and euryarchaeota.</title>
        <authorList>
            <person name="Deschamps P."/>
            <person name="Zivanovic Y."/>
            <person name="Moreira D."/>
            <person name="Rodriguez-Valera F."/>
            <person name="Lopez-Garcia P."/>
        </authorList>
    </citation>
    <scope>NUCLEOTIDE SEQUENCE</scope>
</reference>
<evidence type="ECO:0000256" key="5">
    <source>
        <dbReference type="ARBA" id="ARBA00023204"/>
    </source>
</evidence>
<feature type="domain" description="UvrC family homology region profile" evidence="9">
    <location>
        <begin position="338"/>
        <end position="499"/>
    </location>
</feature>
<accession>A0A075FXR1</accession>
<organism evidence="10">
    <name type="scientific">uncultured marine group II/III euryarchaeote AD1000_80_H11</name>
    <dbReference type="NCBI Taxonomy" id="1457814"/>
    <lineage>
        <taxon>Archaea</taxon>
        <taxon>Methanobacteriati</taxon>
        <taxon>Methanobacteriota</taxon>
        <taxon>environmental samples</taxon>
    </lineage>
</organism>
<dbReference type="InterPro" id="IPR000305">
    <property type="entry name" value="GIY-YIG_endonuc"/>
</dbReference>
<comment type="subcellular location">
    <subcellularLocation>
        <location evidence="6">Cytoplasm</location>
    </subcellularLocation>
</comment>
<dbReference type="HAMAP" id="MF_00203">
    <property type="entry name" value="UvrC"/>
    <property type="match status" value="1"/>
</dbReference>
<evidence type="ECO:0000256" key="2">
    <source>
        <dbReference type="ARBA" id="ARBA00022763"/>
    </source>
</evidence>
<gene>
    <name evidence="6 10" type="primary">uvrC</name>
</gene>
<comment type="function">
    <text evidence="6">The UvrABC repair system catalyzes the recognition and processing of DNA lesions. UvrC both incises the 5' and 3' sides of the lesion. The N-terminal half is responsible for the 3' incision and the C-terminal half is responsible for the 5' incision.</text>
</comment>
<keyword evidence="5 6" id="KW-0234">DNA repair</keyword>
<dbReference type="GO" id="GO:0003677">
    <property type="term" value="F:DNA binding"/>
    <property type="evidence" value="ECO:0007669"/>
    <property type="project" value="UniProtKB-UniRule"/>
</dbReference>
<evidence type="ECO:0000256" key="3">
    <source>
        <dbReference type="ARBA" id="ARBA00022769"/>
    </source>
</evidence>
<protein>
    <recommendedName>
        <fullName evidence="6">UvrABC system protein C</fullName>
        <shortName evidence="6">Protein UvrC</shortName>
    </recommendedName>
    <alternativeName>
        <fullName evidence="6">Excinuclease ABC subunit C</fullName>
    </alternativeName>
</protein>
<dbReference type="GO" id="GO:0005737">
    <property type="term" value="C:cytoplasm"/>
    <property type="evidence" value="ECO:0007669"/>
    <property type="project" value="UniProtKB-SubCell"/>
</dbReference>
<dbReference type="GO" id="GO:0009381">
    <property type="term" value="F:excinuclease ABC activity"/>
    <property type="evidence" value="ECO:0007669"/>
    <property type="project" value="UniProtKB-UniRule"/>
</dbReference>
<dbReference type="Gene3D" id="1.10.150.20">
    <property type="entry name" value="5' to 3' exonuclease, C-terminal subdomain"/>
    <property type="match status" value="1"/>
</dbReference>
<dbReference type="GO" id="GO:0009432">
    <property type="term" value="P:SOS response"/>
    <property type="evidence" value="ECO:0007669"/>
    <property type="project" value="UniProtKB-UniRule"/>
</dbReference>
<dbReference type="InterPro" id="IPR035901">
    <property type="entry name" value="GIY-YIG_endonuc_sf"/>
</dbReference>
<dbReference type="InterPro" id="IPR050066">
    <property type="entry name" value="UvrABC_protein_C"/>
</dbReference>
<feature type="domain" description="GIY-YIG" evidence="8">
    <location>
        <begin position="54"/>
        <end position="132"/>
    </location>
</feature>
<dbReference type="PANTHER" id="PTHR30562:SF1">
    <property type="entry name" value="UVRABC SYSTEM PROTEIN C"/>
    <property type="match status" value="1"/>
</dbReference>
<evidence type="ECO:0000256" key="1">
    <source>
        <dbReference type="ARBA" id="ARBA00022490"/>
    </source>
</evidence>
<dbReference type="GO" id="GO:0006289">
    <property type="term" value="P:nucleotide-excision repair"/>
    <property type="evidence" value="ECO:0007669"/>
    <property type="project" value="UniProtKB-UniRule"/>
</dbReference>
<dbReference type="InterPro" id="IPR001162">
    <property type="entry name" value="UvrC_RNase_H_dom"/>
</dbReference>
<dbReference type="PROSITE" id="PS50164">
    <property type="entry name" value="GIY_YIG"/>
    <property type="match status" value="1"/>
</dbReference>